<evidence type="ECO:0000256" key="12">
    <source>
        <dbReference type="ARBA" id="ARBA00045743"/>
    </source>
</evidence>
<dbReference type="STRING" id="94827.A0A099Z979"/>
<dbReference type="GO" id="GO:0004034">
    <property type="term" value="F:aldose 1-epimerase activity"/>
    <property type="evidence" value="ECO:0007669"/>
    <property type="project" value="UniProtKB-EC"/>
</dbReference>
<evidence type="ECO:0000256" key="10">
    <source>
        <dbReference type="ARBA" id="ARBA00023235"/>
    </source>
</evidence>
<name>A0A099Z979_TINGU</name>
<comment type="pathway">
    <text evidence="5 13">Carbohydrate metabolism; hexose metabolism.</text>
</comment>
<dbReference type="EC" id="5.1.3.3" evidence="13"/>
<feature type="active site" description="Proton acceptor" evidence="14">
    <location>
        <position position="309"/>
    </location>
</feature>
<dbReference type="InterPro" id="IPR011013">
    <property type="entry name" value="Gal_mutarotase_sf_dom"/>
</dbReference>
<dbReference type="PANTHER" id="PTHR10091:SF0">
    <property type="entry name" value="GALACTOSE MUTAROTASE"/>
    <property type="match status" value="1"/>
</dbReference>
<dbReference type="FunFam" id="2.70.98.10:FF:000003">
    <property type="entry name" value="Aldose 1-epimerase"/>
    <property type="match status" value="1"/>
</dbReference>
<gene>
    <name evidence="17" type="ORF">N309_02001</name>
</gene>
<dbReference type="CDD" id="cd09019">
    <property type="entry name" value="galactose_mutarotase_like"/>
    <property type="match status" value="1"/>
</dbReference>
<comment type="pathway">
    <text evidence="4">Carbohydrate metabolism; galactose metabolism.</text>
</comment>
<evidence type="ECO:0000256" key="8">
    <source>
        <dbReference type="ARBA" id="ARBA00022490"/>
    </source>
</evidence>
<dbReference type="EMBL" id="KL891712">
    <property type="protein sequence ID" value="KGL79004.1"/>
    <property type="molecule type" value="Genomic_DNA"/>
</dbReference>
<keyword evidence="9" id="KW-0597">Phosphoprotein</keyword>
<dbReference type="Proteomes" id="UP000053641">
    <property type="component" value="Unassembled WGS sequence"/>
</dbReference>
<dbReference type="Gene3D" id="2.70.98.10">
    <property type="match status" value="1"/>
</dbReference>
<dbReference type="InterPro" id="IPR015443">
    <property type="entry name" value="Aldose_1-epimerase"/>
</dbReference>
<dbReference type="OrthoDB" id="274691at2759"/>
<dbReference type="NCBIfam" id="NF008277">
    <property type="entry name" value="PRK11055.1"/>
    <property type="match status" value="1"/>
</dbReference>
<dbReference type="UniPathway" id="UPA00242"/>
<comment type="similarity">
    <text evidence="6 13">Belongs to the aldose epimerase family.</text>
</comment>
<dbReference type="PIRSF" id="PIRSF005096">
    <property type="entry name" value="GALM"/>
    <property type="match status" value="1"/>
</dbReference>
<keyword evidence="18" id="KW-1185">Reference proteome</keyword>
<comment type="catalytic activity">
    <reaction evidence="2">
        <text>alpha-D-galactose = beta-D-galactose</text>
        <dbReference type="Rhea" id="RHEA:28675"/>
        <dbReference type="ChEBI" id="CHEBI:27667"/>
        <dbReference type="ChEBI" id="CHEBI:28061"/>
        <dbReference type="EC" id="5.1.3.3"/>
    </reaction>
    <physiologicalReaction direction="right-to-left" evidence="2">
        <dbReference type="Rhea" id="RHEA:28677"/>
    </physiologicalReaction>
</comment>
<dbReference type="KEGG" id="tgt:104570189"/>
<dbReference type="GO" id="GO:0030246">
    <property type="term" value="F:carbohydrate binding"/>
    <property type="evidence" value="ECO:0007669"/>
    <property type="project" value="InterPro"/>
</dbReference>
<feature type="binding site" evidence="16">
    <location>
        <begin position="83"/>
        <end position="84"/>
    </location>
    <ligand>
        <name>beta-D-galactose</name>
        <dbReference type="ChEBI" id="CHEBI:27667"/>
    </ligand>
</feature>
<evidence type="ECO:0000256" key="13">
    <source>
        <dbReference type="PIRNR" id="PIRNR005096"/>
    </source>
</evidence>
<feature type="binding site" evidence="16">
    <location>
        <begin position="178"/>
        <end position="180"/>
    </location>
    <ligand>
        <name>beta-D-galactose</name>
        <dbReference type="ChEBI" id="CHEBI:27667"/>
    </ligand>
</feature>
<dbReference type="PANTHER" id="PTHR10091">
    <property type="entry name" value="ALDOSE-1-EPIMERASE"/>
    <property type="match status" value="1"/>
</dbReference>
<dbReference type="InterPro" id="IPR014718">
    <property type="entry name" value="GH-type_carb-bd"/>
</dbReference>
<protein>
    <recommendedName>
        <fullName evidence="13">Aldose 1-epimerase</fullName>
        <ecNumber evidence="13">5.1.3.3</ecNumber>
    </recommendedName>
</protein>
<dbReference type="SUPFAM" id="SSF74650">
    <property type="entry name" value="Galactose mutarotase-like"/>
    <property type="match status" value="1"/>
</dbReference>
<dbReference type="GO" id="GO:0033499">
    <property type="term" value="P:galactose catabolic process via UDP-galactose, Leloir pathway"/>
    <property type="evidence" value="ECO:0007669"/>
    <property type="project" value="TreeGrafter"/>
</dbReference>
<evidence type="ECO:0000256" key="6">
    <source>
        <dbReference type="ARBA" id="ARBA00006206"/>
    </source>
</evidence>
<evidence type="ECO:0000256" key="9">
    <source>
        <dbReference type="ARBA" id="ARBA00022553"/>
    </source>
</evidence>
<evidence type="ECO:0000256" key="2">
    <source>
        <dbReference type="ARBA" id="ARBA00001712"/>
    </source>
</evidence>
<evidence type="ECO:0000256" key="15">
    <source>
        <dbReference type="PIRSR" id="PIRSR005096-2"/>
    </source>
</evidence>
<dbReference type="Pfam" id="PF01263">
    <property type="entry name" value="Aldose_epim"/>
    <property type="match status" value="1"/>
</dbReference>
<evidence type="ECO:0000313" key="17">
    <source>
        <dbReference type="EMBL" id="KGL79004.1"/>
    </source>
</evidence>
<comment type="catalytic activity">
    <reaction evidence="1 13">
        <text>alpha-D-glucose = beta-D-glucose</text>
        <dbReference type="Rhea" id="RHEA:10264"/>
        <dbReference type="ChEBI" id="CHEBI:15903"/>
        <dbReference type="ChEBI" id="CHEBI:17925"/>
        <dbReference type="EC" id="5.1.3.3"/>
    </reaction>
</comment>
<evidence type="ECO:0000256" key="5">
    <source>
        <dbReference type="ARBA" id="ARBA00005028"/>
    </source>
</evidence>
<evidence type="ECO:0000256" key="3">
    <source>
        <dbReference type="ARBA" id="ARBA00004496"/>
    </source>
</evidence>
<evidence type="ECO:0000256" key="7">
    <source>
        <dbReference type="ARBA" id="ARBA00011245"/>
    </source>
</evidence>
<evidence type="ECO:0000313" key="18">
    <source>
        <dbReference type="Proteomes" id="UP000053641"/>
    </source>
</evidence>
<dbReference type="AlphaFoldDB" id="A0A099Z979"/>
<keyword evidence="8" id="KW-0963">Cytoplasm</keyword>
<dbReference type="UniPathway" id="UPA00214"/>
<evidence type="ECO:0000256" key="14">
    <source>
        <dbReference type="PIRSR" id="PIRSR005096-1"/>
    </source>
</evidence>
<sequence length="344" mass="37709">MTEVTREAFGRLPQEEGGGTVEKFTLKSDSVKVEILSLGCIIAALETKDRDGTFADVVLGFDSLEGYTRKHPFFGAVVGRVANRIAKGRFVLDGQEYQLALNNGPNSLHGGAKGFDKVLWSPEVVPSGVRFFRVSPDGEEGYPGELEVWVTYTLRGGELAINYRARSSRTTPVSLTNHAYFNLAGQGSKDIYDHEISIEADSYLPVDDTKIPTGEVAAVQGTAFDLRAPVQLGRHLQRFHLDGFDHNFCLRPGSARRLAARARHPASGRSLEVHTTQPGLQFYTGNNLDGSLKGKGSAAYAKHSAFCLETQSWPDAVNKPHFPETLLRPGQEYEHSTWLLFAAA</sequence>
<comment type="subcellular location">
    <subcellularLocation>
        <location evidence="3">Cytoplasm</location>
    </subcellularLocation>
</comment>
<keyword evidence="10 13" id="KW-0413">Isomerase</keyword>
<evidence type="ECO:0000256" key="1">
    <source>
        <dbReference type="ARBA" id="ARBA00001614"/>
    </source>
</evidence>
<feature type="binding site" evidence="15">
    <location>
        <position position="245"/>
    </location>
    <ligand>
        <name>beta-D-galactose</name>
        <dbReference type="ChEBI" id="CHEBI:27667"/>
    </ligand>
</feature>
<reference evidence="17 18" key="1">
    <citation type="submission" date="2014-06" db="EMBL/GenBank/DDBJ databases">
        <title>Genome evolution of avian class.</title>
        <authorList>
            <person name="Zhang G."/>
            <person name="Li C."/>
        </authorList>
    </citation>
    <scope>NUCLEOTIDE SEQUENCE [LARGE SCALE GENOMIC DNA]</scope>
    <source>
        <strain evidence="17">BGI_N309</strain>
    </source>
</reference>
<feature type="active site" description="Proton donor" evidence="14">
    <location>
        <position position="178"/>
    </location>
</feature>
<dbReference type="InterPro" id="IPR047215">
    <property type="entry name" value="Galactose_mutarotase-like"/>
</dbReference>
<dbReference type="InterPro" id="IPR018052">
    <property type="entry name" value="Ald1_epimerase_CS"/>
</dbReference>
<organism evidence="17 18">
    <name type="scientific">Tinamus guttatus</name>
    <name type="common">White-throated tinamou</name>
    <dbReference type="NCBI Taxonomy" id="94827"/>
    <lineage>
        <taxon>Eukaryota</taxon>
        <taxon>Metazoa</taxon>
        <taxon>Chordata</taxon>
        <taxon>Craniata</taxon>
        <taxon>Vertebrata</taxon>
        <taxon>Euteleostomi</taxon>
        <taxon>Archelosauria</taxon>
        <taxon>Archosauria</taxon>
        <taxon>Dinosauria</taxon>
        <taxon>Saurischia</taxon>
        <taxon>Theropoda</taxon>
        <taxon>Coelurosauria</taxon>
        <taxon>Aves</taxon>
        <taxon>Palaeognathae</taxon>
        <taxon>Tinamiformes</taxon>
        <taxon>Tinamidae</taxon>
        <taxon>Tinamus</taxon>
    </lineage>
</organism>
<evidence type="ECO:0000256" key="11">
    <source>
        <dbReference type="ARBA" id="ARBA00023277"/>
    </source>
</evidence>
<proteinExistence type="inferred from homology"/>
<comment type="subunit">
    <text evidence="7 13">Monomer.</text>
</comment>
<evidence type="ECO:0000256" key="16">
    <source>
        <dbReference type="PIRSR" id="PIRSR005096-3"/>
    </source>
</evidence>
<comment type="function">
    <text evidence="12">Mutarotase that catalyzes the interconversion of beta-D-galactose and alpha-D-galactose during galactose metabolism. Beta-D-galactose is metabolized in the liver into glucose 1-phosphate, the primary metabolic fuel, by the action of four enzymes that constitute the Leloir pathway: GALM, GALK1 (galactokinase), GALT (galactose-1-phosphate uridylyltransferase) and GALE (UDP-galactose-4'-epimerase). Involved in the maintenance of the equilibrium between the beta- and alpha-anomers of galactose, therefore ensuring a sufficient supply of the alpha-anomer for GALK1. Also active on D-glucose although shows a preference for galactose over glucose.</text>
</comment>
<dbReference type="GO" id="GO:0005737">
    <property type="term" value="C:cytoplasm"/>
    <property type="evidence" value="ECO:0007669"/>
    <property type="project" value="UniProtKB-SubCell"/>
</dbReference>
<keyword evidence="11 13" id="KW-0119">Carbohydrate metabolism</keyword>
<evidence type="ECO:0000256" key="4">
    <source>
        <dbReference type="ARBA" id="ARBA00004947"/>
    </source>
</evidence>
<dbReference type="InterPro" id="IPR008183">
    <property type="entry name" value="Aldose_1/G6P_1-epimerase"/>
</dbReference>
<accession>A0A099Z979</accession>
<dbReference type="PROSITE" id="PS00545">
    <property type="entry name" value="ALDOSE_1_EPIMERASE"/>
    <property type="match status" value="1"/>
</dbReference>
<dbReference type="GO" id="GO:0006006">
    <property type="term" value="P:glucose metabolic process"/>
    <property type="evidence" value="ECO:0007669"/>
    <property type="project" value="TreeGrafter"/>
</dbReference>